<dbReference type="InterPro" id="IPR006439">
    <property type="entry name" value="HAD-SF_hydro_IA"/>
</dbReference>
<dbReference type="Pfam" id="PF13419">
    <property type="entry name" value="HAD_2"/>
    <property type="match status" value="1"/>
</dbReference>
<name>A0A0U3H3I2_9CREN</name>
<dbReference type="PANTHER" id="PTHR43434:SF1">
    <property type="entry name" value="PHOSPHOGLYCOLATE PHOSPHATASE"/>
    <property type="match status" value="1"/>
</dbReference>
<dbReference type="EMBL" id="CP013695">
    <property type="protein sequence ID" value="ALU32234.1"/>
    <property type="molecule type" value="Genomic_DNA"/>
</dbReference>
<protein>
    <submittedName>
        <fullName evidence="2">Phosphatase</fullName>
    </submittedName>
</protein>
<dbReference type="SUPFAM" id="SSF56784">
    <property type="entry name" value="HAD-like"/>
    <property type="match status" value="1"/>
</dbReference>
<dbReference type="STRING" id="1435377.SUSAZ_00455"/>
<evidence type="ECO:0000313" key="3">
    <source>
        <dbReference type="EMBL" id="ALU32234.1"/>
    </source>
</evidence>
<proteinExistence type="inferred from homology"/>
<organism evidence="2 5">
    <name type="scientific">Sulfolobus acidocaldarius</name>
    <dbReference type="NCBI Taxonomy" id="2285"/>
    <lineage>
        <taxon>Archaea</taxon>
        <taxon>Thermoproteota</taxon>
        <taxon>Thermoprotei</taxon>
        <taxon>Sulfolobales</taxon>
        <taxon>Sulfolobaceae</taxon>
        <taxon>Sulfolobus</taxon>
    </lineage>
</organism>
<dbReference type="SFLD" id="SFLDS00003">
    <property type="entry name" value="Haloacid_Dehalogenase"/>
    <property type="match status" value="1"/>
</dbReference>
<gene>
    <name evidence="2" type="ORF">ATY89_05800</name>
    <name evidence="3" type="ORF">ATZ20_08825</name>
</gene>
<dbReference type="InterPro" id="IPR023214">
    <property type="entry name" value="HAD_sf"/>
</dbReference>
<dbReference type="PaxDb" id="1435377-SUSAZ_00455"/>
<dbReference type="InterPro" id="IPR036412">
    <property type="entry name" value="HAD-like_sf"/>
</dbReference>
<dbReference type="GO" id="GO:0006281">
    <property type="term" value="P:DNA repair"/>
    <property type="evidence" value="ECO:0007669"/>
    <property type="project" value="TreeGrafter"/>
</dbReference>
<dbReference type="NCBIfam" id="TIGR01549">
    <property type="entry name" value="HAD-SF-IA-v1"/>
    <property type="match status" value="1"/>
</dbReference>
<dbReference type="NCBIfam" id="TIGR01509">
    <property type="entry name" value="HAD-SF-IA-v3"/>
    <property type="match status" value="1"/>
</dbReference>
<dbReference type="InterPro" id="IPR023198">
    <property type="entry name" value="PGP-like_dom2"/>
</dbReference>
<sequence>MIYNIFIFVIKYNFPVFKVKGVIFDLDGTLANTALIHKEAWEKALDRLGIKSDVKIDNLLGRKSSDIAKLLAPNNWSELINIKNQIYVELVKEKASPTPCALDLLSYLRKKEIKTAIVTSSNKLSSGSVLKKLGITSEVVLTGDDVINSKPNPEGINKALSLLYLDGRDVIGVGDTEVDVEAYYKAGLGGIYLVKSGVPFREEVVKMYGGIVISSLCELLELIS</sequence>
<dbReference type="OrthoDB" id="31229at2157"/>
<dbReference type="PANTHER" id="PTHR43434">
    <property type="entry name" value="PHOSPHOGLYCOLATE PHOSPHATASE"/>
    <property type="match status" value="1"/>
</dbReference>
<dbReference type="Gene3D" id="3.40.50.1000">
    <property type="entry name" value="HAD superfamily/HAD-like"/>
    <property type="match status" value="1"/>
</dbReference>
<dbReference type="InterPro" id="IPR041492">
    <property type="entry name" value="HAD_2"/>
</dbReference>
<reference evidence="4 5" key="1">
    <citation type="submission" date="2015-12" db="EMBL/GenBank/DDBJ databases">
        <title>A stable core within a dynamic pangenome in Sulfolobus acidocaldarius.</title>
        <authorList>
            <person name="Anderson R."/>
            <person name="Kouris A."/>
            <person name="Seward C."/>
            <person name="Campbell K."/>
            <person name="Whitaker R."/>
        </authorList>
    </citation>
    <scope>NUCLEOTIDE SEQUENCE [LARGE SCALE GENOMIC DNA]</scope>
    <source>
        <strain evidence="2 5">GG12-C01-09</strain>
        <strain evidence="3 4">NG05B_CO5_07</strain>
    </source>
</reference>
<comment type="similarity">
    <text evidence="1">Belongs to the HAD-like hydrolase superfamily.</text>
</comment>
<dbReference type="GO" id="GO:0008967">
    <property type="term" value="F:phosphoglycolate phosphatase activity"/>
    <property type="evidence" value="ECO:0007669"/>
    <property type="project" value="TreeGrafter"/>
</dbReference>
<dbReference type="EMBL" id="CP013694">
    <property type="protein sequence ID" value="ALU29504.1"/>
    <property type="molecule type" value="Genomic_DNA"/>
</dbReference>
<dbReference type="Proteomes" id="UP000060043">
    <property type="component" value="Chromosome"/>
</dbReference>
<evidence type="ECO:0000313" key="4">
    <source>
        <dbReference type="Proteomes" id="UP000060043"/>
    </source>
</evidence>
<dbReference type="SFLD" id="SFLDG01129">
    <property type="entry name" value="C1.5:_HAD__Beta-PGM__Phosphata"/>
    <property type="match status" value="1"/>
</dbReference>
<evidence type="ECO:0000256" key="1">
    <source>
        <dbReference type="ARBA" id="ARBA00007958"/>
    </source>
</evidence>
<dbReference type="InterPro" id="IPR050155">
    <property type="entry name" value="HAD-like_hydrolase_sf"/>
</dbReference>
<dbReference type="AlphaFoldDB" id="A0A0U3H3I2"/>
<evidence type="ECO:0000313" key="5">
    <source>
        <dbReference type="Proteomes" id="UP000065473"/>
    </source>
</evidence>
<evidence type="ECO:0000313" key="2">
    <source>
        <dbReference type="EMBL" id="ALU29504.1"/>
    </source>
</evidence>
<dbReference type="Gene3D" id="1.10.150.240">
    <property type="entry name" value="Putative phosphatase, domain 2"/>
    <property type="match status" value="1"/>
</dbReference>
<accession>A0A0U3H3I2</accession>
<dbReference type="Proteomes" id="UP000065473">
    <property type="component" value="Chromosome"/>
</dbReference>